<gene>
    <name evidence="1" type="ORF">OOU_Y34scaffold00816g1</name>
</gene>
<organism evidence="1">
    <name type="scientific">Pyricularia oryzae (strain Y34)</name>
    <name type="common">Rice blast fungus</name>
    <name type="synonym">Magnaporthe oryzae</name>
    <dbReference type="NCBI Taxonomy" id="1143189"/>
    <lineage>
        <taxon>Eukaryota</taxon>
        <taxon>Fungi</taxon>
        <taxon>Dikarya</taxon>
        <taxon>Ascomycota</taxon>
        <taxon>Pezizomycotina</taxon>
        <taxon>Sordariomycetes</taxon>
        <taxon>Sordariomycetidae</taxon>
        <taxon>Magnaporthales</taxon>
        <taxon>Pyriculariaceae</taxon>
        <taxon>Pyricularia</taxon>
    </lineage>
</organism>
<name>A0AA97NPN2_PYRO3</name>
<evidence type="ECO:0000313" key="1">
    <source>
        <dbReference type="EMBL" id="ELQ34044.1"/>
    </source>
</evidence>
<reference evidence="1" key="1">
    <citation type="journal article" date="2012" name="PLoS Genet.">
        <title>Comparative analysis of the genomes of two field isolates of the rice blast fungus Magnaporthe oryzae.</title>
        <authorList>
            <person name="Xue M."/>
            <person name="Yang J."/>
            <person name="Li Z."/>
            <person name="Hu S."/>
            <person name="Yao N."/>
            <person name="Dean R.A."/>
            <person name="Zhao W."/>
            <person name="Shen M."/>
            <person name="Zhang H."/>
            <person name="Li C."/>
            <person name="Liu L."/>
            <person name="Cao L."/>
            <person name="Xu X."/>
            <person name="Xing Y."/>
            <person name="Hsiang T."/>
            <person name="Zhang Z."/>
            <person name="Xu J.R."/>
            <person name="Peng Y.L."/>
        </authorList>
    </citation>
    <scope>NUCLEOTIDE SEQUENCE</scope>
    <source>
        <strain evidence="1">Y34</strain>
    </source>
</reference>
<sequence>QVANRHGACFHAPEQHQQVQAPGNLYGSFCLQAAAIISYSDLWGFGLRHRDLKPVTRLFLNTGQAARRDIVDAEAKSVRLPRWLIAKLNAVGNSTHVITHTIHFEDVPFCLNEVYEGIIRTADVHVMRDANGEASVIVSEADFVDFALASAKFAVDKWCNSTDSQL</sequence>
<dbReference type="Proteomes" id="UP000011086">
    <property type="component" value="Unassembled WGS sequence"/>
</dbReference>
<accession>A0AA97NPN2</accession>
<dbReference type="EMBL" id="JH793346">
    <property type="protein sequence ID" value="ELQ34044.1"/>
    <property type="molecule type" value="Genomic_DNA"/>
</dbReference>
<feature type="non-terminal residue" evidence="1">
    <location>
        <position position="1"/>
    </location>
</feature>
<protein>
    <submittedName>
        <fullName evidence="1">Uncharacterized protein</fullName>
    </submittedName>
</protein>
<proteinExistence type="predicted"/>
<dbReference type="AlphaFoldDB" id="A0AA97NPN2"/>